<reference evidence="1 2" key="1">
    <citation type="submission" date="2016-07" db="EMBL/GenBank/DDBJ databases">
        <title>Draft genome of Scalindua rubra, obtained from a brine-seawater interface in the Red Sea, sheds light on salt adaptation in anammox bacteria.</title>
        <authorList>
            <person name="Speth D.R."/>
            <person name="Lagkouvardos I."/>
            <person name="Wang Y."/>
            <person name="Qian P.-Y."/>
            <person name="Dutilh B.E."/>
            <person name="Jetten M.S."/>
        </authorList>
    </citation>
    <scope>NUCLEOTIDE SEQUENCE [LARGE SCALE GENOMIC DNA]</scope>
    <source>
        <strain evidence="1">BSI-1</strain>
    </source>
</reference>
<evidence type="ECO:0000313" key="1">
    <source>
        <dbReference type="EMBL" id="ODS33354.1"/>
    </source>
</evidence>
<organism evidence="1 2">
    <name type="scientific">Candidatus Scalindua rubra</name>
    <dbReference type="NCBI Taxonomy" id="1872076"/>
    <lineage>
        <taxon>Bacteria</taxon>
        <taxon>Pseudomonadati</taxon>
        <taxon>Planctomycetota</taxon>
        <taxon>Candidatus Brocadiia</taxon>
        <taxon>Candidatus Brocadiales</taxon>
        <taxon>Candidatus Scalinduaceae</taxon>
        <taxon>Candidatus Scalindua</taxon>
    </lineage>
</organism>
<comment type="caution">
    <text evidence="1">The sequence shown here is derived from an EMBL/GenBank/DDBJ whole genome shotgun (WGS) entry which is preliminary data.</text>
</comment>
<dbReference type="Proteomes" id="UP000094056">
    <property type="component" value="Unassembled WGS sequence"/>
</dbReference>
<protein>
    <submittedName>
        <fullName evidence="1">Uncharacterized protein</fullName>
    </submittedName>
</protein>
<sequence>MIITYSNNKVPVRLTIERWNHIILTSYFTNRPTERRETSKIVNVHIIPEMAGIISTTYFMGIKVK</sequence>
<name>A0A1E3XEI3_9BACT</name>
<dbReference type="AlphaFoldDB" id="A0A1E3XEI3"/>
<dbReference type="EMBL" id="MAYW01000031">
    <property type="protein sequence ID" value="ODS33354.1"/>
    <property type="molecule type" value="Genomic_DNA"/>
</dbReference>
<evidence type="ECO:0000313" key="2">
    <source>
        <dbReference type="Proteomes" id="UP000094056"/>
    </source>
</evidence>
<gene>
    <name evidence="1" type="ORF">SCARUB_01534</name>
</gene>
<proteinExistence type="predicted"/>
<accession>A0A1E3XEI3</accession>